<dbReference type="KEGG" id="ipu:108280483"/>
<dbReference type="GO" id="GO:0016064">
    <property type="term" value="P:immunoglobulin mediated immune response"/>
    <property type="evidence" value="ECO:0007669"/>
    <property type="project" value="TreeGrafter"/>
</dbReference>
<sequence>MGALIIILQVTLLLSSVGFTESSELLQCFNDYDTELKCSLTVDDPDSCSKNKLSASITFTNNRMYTCHFDEIRHDACECRIQVAGFVITETFTVNVSKGDEIWHTETINTEESIKPRRPIITSVIQNINGDFHISLNTTYTKKPFSDSLIVELTYGIVGSNDFVTQILAVGQTTYEIVGRNLQPNSRYTLKARVKSNYPPSKTFSDYSEARVLKTPLSLQNLLKIIIPILCLILTICVCSIYFWFNRVLKPWWDKIPTPKFSTNFVKQVPQFLSFQNEVSSVSLEPTANHKTTCVESSQIQCKDSQYSVGLGKDVDSVPLICSMTDYQSVDQNSSEDVRCGLDKESQSTNLNQLNEVSSGISNRTYSPSNSSSSYFFKQPVANIYPSENFLVSSKNLEPMIQTDFQYSVWSGCTDSGISKLIHIMSPKNETAVVLGYQSLDDQDGLISCDDLIIEKPFSIKELQDVPFSVCESIIMPMDEDYQSF</sequence>
<evidence type="ECO:0000256" key="8">
    <source>
        <dbReference type="SAM" id="SignalP"/>
    </source>
</evidence>
<keyword evidence="4 7" id="KW-1133">Transmembrane helix</keyword>
<evidence type="ECO:0000256" key="1">
    <source>
        <dbReference type="ARBA" id="ARBA00004167"/>
    </source>
</evidence>
<keyword evidence="6" id="KW-0675">Receptor</keyword>
<name>A0A2D0T7X0_ICTPU</name>
<feature type="chain" id="PRO_5013510744" evidence="8">
    <location>
        <begin position="23"/>
        <end position="485"/>
    </location>
</feature>
<dbReference type="InterPro" id="IPR036116">
    <property type="entry name" value="FN3_sf"/>
</dbReference>
<evidence type="ECO:0000256" key="7">
    <source>
        <dbReference type="SAM" id="Phobius"/>
    </source>
</evidence>
<keyword evidence="5 7" id="KW-0472">Membrane</keyword>
<proteinExistence type="predicted"/>
<evidence type="ECO:0000256" key="2">
    <source>
        <dbReference type="ARBA" id="ARBA00022692"/>
    </source>
</evidence>
<evidence type="ECO:0000313" key="12">
    <source>
        <dbReference type="RefSeq" id="XP_017350984.1"/>
    </source>
</evidence>
<dbReference type="Pfam" id="PF09238">
    <property type="entry name" value="IL4Ra_N"/>
    <property type="match status" value="1"/>
</dbReference>
<accession>A0A2D0T7X0</accession>
<dbReference type="GO" id="GO:0002532">
    <property type="term" value="P:production of molecular mediator involved in inflammatory response"/>
    <property type="evidence" value="ECO:0007669"/>
    <property type="project" value="InterPro"/>
</dbReference>
<dbReference type="PANTHER" id="PTHR23037">
    <property type="entry name" value="CYTOKINE RECEPTOR"/>
    <property type="match status" value="1"/>
</dbReference>
<feature type="domain" description="Interleukin-4 receptor alpha N-terminal" evidence="9">
    <location>
        <begin position="26"/>
        <end position="105"/>
    </location>
</feature>
<dbReference type="RefSeq" id="XP_017350984.1">
    <property type="nucleotide sequence ID" value="XM_017495495.3"/>
</dbReference>
<dbReference type="SUPFAM" id="SSF49265">
    <property type="entry name" value="Fibronectin type III"/>
    <property type="match status" value="2"/>
</dbReference>
<keyword evidence="10" id="KW-1185">Reference proteome</keyword>
<dbReference type="Gene3D" id="2.60.40.10">
    <property type="entry name" value="Immunoglobulins"/>
    <property type="match status" value="2"/>
</dbReference>
<dbReference type="GeneID" id="108280483"/>
<reference evidence="11 12" key="2">
    <citation type="submission" date="2025-04" db="UniProtKB">
        <authorList>
            <consortium name="RefSeq"/>
        </authorList>
    </citation>
    <scope>IDENTIFICATION</scope>
    <source>
        <tissue evidence="11 12">Blood</tissue>
    </source>
</reference>
<evidence type="ECO:0000256" key="3">
    <source>
        <dbReference type="ARBA" id="ARBA00022729"/>
    </source>
</evidence>
<feature type="transmembrane region" description="Helical" evidence="7">
    <location>
        <begin position="225"/>
        <end position="245"/>
    </location>
</feature>
<dbReference type="Proteomes" id="UP000221080">
    <property type="component" value="Chromosome 20"/>
</dbReference>
<dbReference type="InterPro" id="IPR013783">
    <property type="entry name" value="Ig-like_fold"/>
</dbReference>
<evidence type="ECO:0000256" key="5">
    <source>
        <dbReference type="ARBA" id="ARBA00023136"/>
    </source>
</evidence>
<evidence type="ECO:0000256" key="6">
    <source>
        <dbReference type="ARBA" id="ARBA00023170"/>
    </source>
</evidence>
<keyword evidence="3 8" id="KW-0732">Signal</keyword>
<evidence type="ECO:0000256" key="4">
    <source>
        <dbReference type="ARBA" id="ARBA00022989"/>
    </source>
</evidence>
<dbReference type="GO" id="GO:0009897">
    <property type="term" value="C:external side of plasma membrane"/>
    <property type="evidence" value="ECO:0007669"/>
    <property type="project" value="TreeGrafter"/>
</dbReference>
<dbReference type="OrthoDB" id="8962741at2759"/>
<dbReference type="AlphaFoldDB" id="A0A2D0T7X0"/>
<comment type="subcellular location">
    <subcellularLocation>
        <location evidence="1">Membrane</location>
        <topology evidence="1">Single-pass membrane protein</topology>
    </subcellularLocation>
</comment>
<feature type="signal peptide" evidence="8">
    <location>
        <begin position="1"/>
        <end position="22"/>
    </location>
</feature>
<dbReference type="RefSeq" id="XP_017350983.1">
    <property type="nucleotide sequence ID" value="XM_017495494.3"/>
</dbReference>
<dbReference type="STRING" id="7998.ENSIPUP00000020494"/>
<evidence type="ECO:0000313" key="10">
    <source>
        <dbReference type="Proteomes" id="UP000221080"/>
    </source>
</evidence>
<reference evidence="10" key="1">
    <citation type="journal article" date="2016" name="Nat. Commun.">
        <title>The channel catfish genome sequence provides insights into the evolution of scale formation in teleosts.</title>
        <authorList>
            <person name="Liu Z."/>
            <person name="Liu S."/>
            <person name="Yao J."/>
            <person name="Bao L."/>
            <person name="Zhang J."/>
            <person name="Li Y."/>
            <person name="Jiang C."/>
            <person name="Sun L."/>
            <person name="Wang R."/>
            <person name="Zhang Y."/>
            <person name="Zhou T."/>
            <person name="Zeng Q."/>
            <person name="Fu Q."/>
            <person name="Gao S."/>
            <person name="Li N."/>
            <person name="Koren S."/>
            <person name="Jiang Y."/>
            <person name="Zimin A."/>
            <person name="Xu P."/>
            <person name="Phillippy A.M."/>
            <person name="Geng X."/>
            <person name="Song L."/>
            <person name="Sun F."/>
            <person name="Li C."/>
            <person name="Wang X."/>
            <person name="Chen A."/>
            <person name="Jin Y."/>
            <person name="Yuan Z."/>
            <person name="Yang Y."/>
            <person name="Tan S."/>
            <person name="Peatman E."/>
            <person name="Lu J."/>
            <person name="Qin Z."/>
            <person name="Dunham R."/>
            <person name="Li Z."/>
            <person name="Sonstegard T."/>
            <person name="Feng J."/>
            <person name="Danzmann R.G."/>
            <person name="Schroeder S."/>
            <person name="Scheffler B."/>
            <person name="Duke M.V."/>
            <person name="Ballard L."/>
            <person name="Kucuktas H."/>
            <person name="Kaltenboeck L."/>
            <person name="Liu H."/>
            <person name="Armbruster J."/>
            <person name="Xie Y."/>
            <person name="Kirby M.L."/>
            <person name="Tian Y."/>
            <person name="Flanagan M.E."/>
            <person name="Mu W."/>
            <person name="Waldbieser G.C."/>
        </authorList>
    </citation>
    <scope>NUCLEOTIDE SEQUENCE [LARGE SCALE GENOMIC DNA]</scope>
    <source>
        <strain evidence="10">SDA103</strain>
    </source>
</reference>
<gene>
    <name evidence="11 12" type="primary">LOC108280483</name>
</gene>
<dbReference type="GO" id="GO:0004896">
    <property type="term" value="F:cytokine receptor activity"/>
    <property type="evidence" value="ECO:0007669"/>
    <property type="project" value="InterPro"/>
</dbReference>
<dbReference type="InterPro" id="IPR015319">
    <property type="entry name" value="IL-4_rcpt-alpha_N"/>
</dbReference>
<protein>
    <submittedName>
        <fullName evidence="11 12">Uncharacterized protein LOC108280483</fullName>
    </submittedName>
</protein>
<dbReference type="PANTHER" id="PTHR23037:SF42">
    <property type="entry name" value="CYTOKINE RECEPTOR COMMON SUBUNIT GAMMA ISOFORM X1-RELATED"/>
    <property type="match status" value="1"/>
</dbReference>
<organism evidence="10 11">
    <name type="scientific">Ictalurus punctatus</name>
    <name type="common">Channel catfish</name>
    <name type="synonym">Silurus punctatus</name>
    <dbReference type="NCBI Taxonomy" id="7998"/>
    <lineage>
        <taxon>Eukaryota</taxon>
        <taxon>Metazoa</taxon>
        <taxon>Chordata</taxon>
        <taxon>Craniata</taxon>
        <taxon>Vertebrata</taxon>
        <taxon>Euteleostomi</taxon>
        <taxon>Actinopterygii</taxon>
        <taxon>Neopterygii</taxon>
        <taxon>Teleostei</taxon>
        <taxon>Ostariophysi</taxon>
        <taxon>Siluriformes</taxon>
        <taxon>Ictaluridae</taxon>
        <taxon>Ictalurus</taxon>
    </lineage>
</organism>
<keyword evidence="2 7" id="KW-0812">Transmembrane</keyword>
<evidence type="ECO:0000259" key="9">
    <source>
        <dbReference type="Pfam" id="PF09238"/>
    </source>
</evidence>
<evidence type="ECO:0000313" key="11">
    <source>
        <dbReference type="RefSeq" id="XP_017350983.1"/>
    </source>
</evidence>